<evidence type="ECO:0000313" key="3">
    <source>
        <dbReference type="Proteomes" id="UP000499080"/>
    </source>
</evidence>
<dbReference type="OrthoDB" id="10596212at2759"/>
<gene>
    <name evidence="2" type="ORF">AVEN_267815_1</name>
</gene>
<feature type="compositionally biased region" description="Basic and acidic residues" evidence="1">
    <location>
        <begin position="107"/>
        <end position="119"/>
    </location>
</feature>
<evidence type="ECO:0000256" key="1">
    <source>
        <dbReference type="SAM" id="MobiDB-lite"/>
    </source>
</evidence>
<proteinExistence type="predicted"/>
<reference evidence="2 3" key="1">
    <citation type="journal article" date="2019" name="Sci. Rep.">
        <title>Orb-weaving spider Araneus ventricosus genome elucidates the spidroin gene catalogue.</title>
        <authorList>
            <person name="Kono N."/>
            <person name="Nakamura H."/>
            <person name="Ohtoshi R."/>
            <person name="Moran D.A.P."/>
            <person name="Shinohara A."/>
            <person name="Yoshida Y."/>
            <person name="Fujiwara M."/>
            <person name="Mori M."/>
            <person name="Tomita M."/>
            <person name="Arakawa K."/>
        </authorList>
    </citation>
    <scope>NUCLEOTIDE SEQUENCE [LARGE SCALE GENOMIC DNA]</scope>
</reference>
<keyword evidence="3" id="KW-1185">Reference proteome</keyword>
<accession>A0A4Y2D5I6</accession>
<feature type="region of interest" description="Disordered" evidence="1">
    <location>
        <begin position="1"/>
        <end position="48"/>
    </location>
</feature>
<dbReference type="AlphaFoldDB" id="A0A4Y2D5I6"/>
<evidence type="ECO:0000313" key="2">
    <source>
        <dbReference type="EMBL" id="GBM11244.1"/>
    </source>
</evidence>
<sequence>MLWKSRVLSPPPTPCVSSEKDCRRRKRQERGVGQPVSPIKDGGGGVSRRVPIHHPLSCEALGWKLLPGYRIPRLETVVCLPAILLEGGGRQKAAFDRHRCLSTSESNNKDDIPRSDKRSQASPLSRRLANVITAREECTLPLRPQRVNLSIRASDWLKVGVSRLLRPLSHVP</sequence>
<protein>
    <submittedName>
        <fullName evidence="2">Uncharacterized protein</fullName>
    </submittedName>
</protein>
<feature type="region of interest" description="Disordered" evidence="1">
    <location>
        <begin position="103"/>
        <end position="126"/>
    </location>
</feature>
<name>A0A4Y2D5I6_ARAVE</name>
<dbReference type="EMBL" id="BGPR01000297">
    <property type="protein sequence ID" value="GBM11244.1"/>
    <property type="molecule type" value="Genomic_DNA"/>
</dbReference>
<dbReference type="Proteomes" id="UP000499080">
    <property type="component" value="Unassembled WGS sequence"/>
</dbReference>
<comment type="caution">
    <text evidence="2">The sequence shown here is derived from an EMBL/GenBank/DDBJ whole genome shotgun (WGS) entry which is preliminary data.</text>
</comment>
<organism evidence="2 3">
    <name type="scientific">Araneus ventricosus</name>
    <name type="common">Orbweaver spider</name>
    <name type="synonym">Epeira ventricosa</name>
    <dbReference type="NCBI Taxonomy" id="182803"/>
    <lineage>
        <taxon>Eukaryota</taxon>
        <taxon>Metazoa</taxon>
        <taxon>Ecdysozoa</taxon>
        <taxon>Arthropoda</taxon>
        <taxon>Chelicerata</taxon>
        <taxon>Arachnida</taxon>
        <taxon>Araneae</taxon>
        <taxon>Araneomorphae</taxon>
        <taxon>Entelegynae</taxon>
        <taxon>Araneoidea</taxon>
        <taxon>Araneidae</taxon>
        <taxon>Araneus</taxon>
    </lineage>
</organism>